<keyword evidence="1" id="KW-0378">Hydrolase</keyword>
<evidence type="ECO:0000313" key="1">
    <source>
        <dbReference type="EMBL" id="KAI0030234.1"/>
    </source>
</evidence>
<dbReference type="Proteomes" id="UP000814128">
    <property type="component" value="Unassembled WGS sequence"/>
</dbReference>
<proteinExistence type="predicted"/>
<sequence>MTRLLFPASSDVKPSRRLVRAETGEIAFEAFDPLIAADEQQVTAVLSIMYQEPGSPPFIIYGPPGTGKTATIVEAVLQLLSSFREDGPRVLLCAPSNFATDLLTYRLANHGVTPADMLRLNAITRDRADGAHNDIIRPYCVTNDDDDYIFPVLADVLRVRIVVATCGTASVLQALCVPRTHFTHVFIDEAGYADEPTAMVPIRAVAGPQTNVILAGDPNQLRPVVFSHPAAMNGLSISYLERLMVIKDVYGLDKQMRGQRTLSMLITNRRSHQAIIRWSNKLLYDSALRARAPRKIVSRMLDSPALPNPAFPIVFHGQRGNENRMRKGSVYNEEEAKLVRTYCKQLTEDRERPLRPDEIGVITPYKAQVRWIRHLLKSEGLEDVSVGSVEQYQGQERAVIIISLVRSNAESNPLRSMGFIDDDRRMNVAFTRAMSMLVVIGDPAVLHKSRRWHSFLSFVYTNGGCKGEPIRGEIEEQEWAKVADGGTPPNMR</sequence>
<protein>
    <submittedName>
        <fullName evidence="1">P-loop containing nucleoside triphosphate hydrolase protein</fullName>
    </submittedName>
</protein>
<organism evidence="1 2">
    <name type="scientific">Vararia minispora EC-137</name>
    <dbReference type="NCBI Taxonomy" id="1314806"/>
    <lineage>
        <taxon>Eukaryota</taxon>
        <taxon>Fungi</taxon>
        <taxon>Dikarya</taxon>
        <taxon>Basidiomycota</taxon>
        <taxon>Agaricomycotina</taxon>
        <taxon>Agaricomycetes</taxon>
        <taxon>Russulales</taxon>
        <taxon>Lachnocladiaceae</taxon>
        <taxon>Vararia</taxon>
    </lineage>
</organism>
<comment type="caution">
    <text evidence="1">The sequence shown here is derived from an EMBL/GenBank/DDBJ whole genome shotgun (WGS) entry which is preliminary data.</text>
</comment>
<reference evidence="1" key="1">
    <citation type="submission" date="2021-02" db="EMBL/GenBank/DDBJ databases">
        <authorList>
            <consortium name="DOE Joint Genome Institute"/>
            <person name="Ahrendt S."/>
            <person name="Looney B.P."/>
            <person name="Miyauchi S."/>
            <person name="Morin E."/>
            <person name="Drula E."/>
            <person name="Courty P.E."/>
            <person name="Chicoki N."/>
            <person name="Fauchery L."/>
            <person name="Kohler A."/>
            <person name="Kuo A."/>
            <person name="Labutti K."/>
            <person name="Pangilinan J."/>
            <person name="Lipzen A."/>
            <person name="Riley R."/>
            <person name="Andreopoulos W."/>
            <person name="He G."/>
            <person name="Johnson J."/>
            <person name="Barry K.W."/>
            <person name="Grigoriev I.V."/>
            <person name="Nagy L."/>
            <person name="Hibbett D."/>
            <person name="Henrissat B."/>
            <person name="Matheny P.B."/>
            <person name="Labbe J."/>
            <person name="Martin F."/>
        </authorList>
    </citation>
    <scope>NUCLEOTIDE SEQUENCE</scope>
    <source>
        <strain evidence="1">EC-137</strain>
    </source>
</reference>
<reference evidence="1" key="2">
    <citation type="journal article" date="2022" name="New Phytol.">
        <title>Evolutionary transition to the ectomycorrhizal habit in the genomes of a hyperdiverse lineage of mushroom-forming fungi.</title>
        <authorList>
            <person name="Looney B."/>
            <person name="Miyauchi S."/>
            <person name="Morin E."/>
            <person name="Drula E."/>
            <person name="Courty P.E."/>
            <person name="Kohler A."/>
            <person name="Kuo A."/>
            <person name="LaButti K."/>
            <person name="Pangilinan J."/>
            <person name="Lipzen A."/>
            <person name="Riley R."/>
            <person name="Andreopoulos W."/>
            <person name="He G."/>
            <person name="Johnson J."/>
            <person name="Nolan M."/>
            <person name="Tritt A."/>
            <person name="Barry K.W."/>
            <person name="Grigoriev I.V."/>
            <person name="Nagy L.G."/>
            <person name="Hibbett D."/>
            <person name="Henrissat B."/>
            <person name="Matheny P.B."/>
            <person name="Labbe J."/>
            <person name="Martin F.M."/>
        </authorList>
    </citation>
    <scope>NUCLEOTIDE SEQUENCE</scope>
    <source>
        <strain evidence="1">EC-137</strain>
    </source>
</reference>
<dbReference type="EMBL" id="MU273632">
    <property type="protein sequence ID" value="KAI0030234.1"/>
    <property type="molecule type" value="Genomic_DNA"/>
</dbReference>
<accession>A0ACB8QEL3</accession>
<keyword evidence="2" id="KW-1185">Reference proteome</keyword>
<name>A0ACB8QEL3_9AGAM</name>
<gene>
    <name evidence="1" type="ORF">K488DRAFT_79721</name>
</gene>
<evidence type="ECO:0000313" key="2">
    <source>
        <dbReference type="Proteomes" id="UP000814128"/>
    </source>
</evidence>